<evidence type="ECO:0000313" key="1">
    <source>
        <dbReference type="EMBL" id="MED6244725.1"/>
    </source>
</evidence>
<accession>A0ABU7B529</accession>
<protein>
    <submittedName>
        <fullName evidence="1">Uncharacterized protein</fullName>
    </submittedName>
</protein>
<sequence length="103" mass="11963">MMGHKDTDIDPGSHFKFKVKDKRRWGSCNEQRGFWTVCTSQGEKGRRSTGRKACHTVGRQHRKEALSEAQDFTLSYAEWDCSYLLKEHFAESLTAAEKHFIRP</sequence>
<organism evidence="1 2">
    <name type="scientific">Ataeniobius toweri</name>
    <dbReference type="NCBI Taxonomy" id="208326"/>
    <lineage>
        <taxon>Eukaryota</taxon>
        <taxon>Metazoa</taxon>
        <taxon>Chordata</taxon>
        <taxon>Craniata</taxon>
        <taxon>Vertebrata</taxon>
        <taxon>Euteleostomi</taxon>
        <taxon>Actinopterygii</taxon>
        <taxon>Neopterygii</taxon>
        <taxon>Teleostei</taxon>
        <taxon>Neoteleostei</taxon>
        <taxon>Acanthomorphata</taxon>
        <taxon>Ovalentaria</taxon>
        <taxon>Atherinomorphae</taxon>
        <taxon>Cyprinodontiformes</taxon>
        <taxon>Goodeidae</taxon>
        <taxon>Ataeniobius</taxon>
    </lineage>
</organism>
<dbReference type="EMBL" id="JAHUTI010039831">
    <property type="protein sequence ID" value="MED6244725.1"/>
    <property type="molecule type" value="Genomic_DNA"/>
</dbReference>
<name>A0ABU7B529_9TELE</name>
<gene>
    <name evidence="1" type="ORF">ATANTOWER_022523</name>
</gene>
<keyword evidence="2" id="KW-1185">Reference proteome</keyword>
<proteinExistence type="predicted"/>
<dbReference type="Proteomes" id="UP001345963">
    <property type="component" value="Unassembled WGS sequence"/>
</dbReference>
<evidence type="ECO:0000313" key="2">
    <source>
        <dbReference type="Proteomes" id="UP001345963"/>
    </source>
</evidence>
<comment type="caution">
    <text evidence="1">The sequence shown here is derived from an EMBL/GenBank/DDBJ whole genome shotgun (WGS) entry which is preliminary data.</text>
</comment>
<reference evidence="1 2" key="1">
    <citation type="submission" date="2021-07" db="EMBL/GenBank/DDBJ databases">
        <authorList>
            <person name="Palmer J.M."/>
        </authorList>
    </citation>
    <scope>NUCLEOTIDE SEQUENCE [LARGE SCALE GENOMIC DNA]</scope>
    <source>
        <strain evidence="1 2">AT_MEX2019</strain>
        <tissue evidence="1">Muscle</tissue>
    </source>
</reference>